<protein>
    <submittedName>
        <fullName evidence="3">Zinc ribbon domain-containing protein</fullName>
    </submittedName>
</protein>
<keyword evidence="4" id="KW-1185">Reference proteome</keyword>
<name>A0ABY6B5F6_9BURK</name>
<evidence type="ECO:0000313" key="3">
    <source>
        <dbReference type="EMBL" id="UXH79538.1"/>
    </source>
</evidence>
<reference evidence="3" key="1">
    <citation type="submission" date="2022-10" db="EMBL/GenBank/DDBJ databases">
        <title>Characterization and whole genome sequencing of a new Roseateles species, isolated from fresh water.</title>
        <authorList>
            <person name="Guliayeva D.Y."/>
            <person name="Akhremchuk A.E."/>
            <person name="Sikolenko M.A."/>
            <person name="Valentovich L.N."/>
            <person name="Sidarenka A.V."/>
        </authorList>
    </citation>
    <scope>NUCLEOTIDE SEQUENCE</scope>
    <source>
        <strain evidence="3">BIM B-1768</strain>
    </source>
</reference>
<dbReference type="Proteomes" id="UP001064933">
    <property type="component" value="Chromosome"/>
</dbReference>
<evidence type="ECO:0000256" key="1">
    <source>
        <dbReference type="SAM" id="MobiDB-lite"/>
    </source>
</evidence>
<organism evidence="3 4">
    <name type="scientific">Roseateles amylovorans</name>
    <dbReference type="NCBI Taxonomy" id="2978473"/>
    <lineage>
        <taxon>Bacteria</taxon>
        <taxon>Pseudomonadati</taxon>
        <taxon>Pseudomonadota</taxon>
        <taxon>Betaproteobacteria</taxon>
        <taxon>Burkholderiales</taxon>
        <taxon>Sphaerotilaceae</taxon>
        <taxon>Roseateles</taxon>
    </lineage>
</organism>
<dbReference type="Pfam" id="PF09723">
    <property type="entry name" value="Zn_ribbon_8"/>
    <property type="match status" value="1"/>
</dbReference>
<dbReference type="PANTHER" id="PTHR34404">
    <property type="entry name" value="REGULATORY PROTEIN, FMDB FAMILY"/>
    <property type="match status" value="1"/>
</dbReference>
<gene>
    <name evidence="3" type="ORF">N4261_06335</name>
</gene>
<feature type="region of interest" description="Disordered" evidence="1">
    <location>
        <begin position="95"/>
        <end position="121"/>
    </location>
</feature>
<dbReference type="NCBIfam" id="TIGR02605">
    <property type="entry name" value="CxxC_CxxC_SSSS"/>
    <property type="match status" value="1"/>
</dbReference>
<accession>A0ABY6B5F6</accession>
<dbReference type="InterPro" id="IPR013429">
    <property type="entry name" value="Regulatory_FmdB_Zinc_ribbon"/>
</dbReference>
<proteinExistence type="predicted"/>
<dbReference type="EMBL" id="CP104562">
    <property type="protein sequence ID" value="UXH79538.1"/>
    <property type="molecule type" value="Genomic_DNA"/>
</dbReference>
<dbReference type="PANTHER" id="PTHR34404:SF2">
    <property type="entry name" value="CONSERVED SERINE RICH PROTEIN"/>
    <property type="match status" value="1"/>
</dbReference>
<feature type="domain" description="Putative regulatory protein FmdB zinc ribbon" evidence="2">
    <location>
        <begin position="1"/>
        <end position="42"/>
    </location>
</feature>
<evidence type="ECO:0000313" key="4">
    <source>
        <dbReference type="Proteomes" id="UP001064933"/>
    </source>
</evidence>
<dbReference type="SMART" id="SM00834">
    <property type="entry name" value="CxxC_CXXC_SSSS"/>
    <property type="match status" value="1"/>
</dbReference>
<dbReference type="RefSeq" id="WP_261759358.1">
    <property type="nucleotide sequence ID" value="NZ_CP104562.2"/>
</dbReference>
<sequence length="130" mass="11785">MPIYAYRCGACGHAKDVLQKLSDAPLTTCPACGAESFSKQVTAAGFQLKGSGWYVTDFRGGSGGAGAAPAAGVATGAATGAAGGAVAAGGAASETTAGASAGGSGTSDSTSGGASASGGGTPCGGSCACH</sequence>
<evidence type="ECO:0000259" key="2">
    <source>
        <dbReference type="SMART" id="SM00834"/>
    </source>
</evidence>